<dbReference type="InterPro" id="IPR011256">
    <property type="entry name" value="Reg_factor_effector_dom_sf"/>
</dbReference>
<keyword evidence="3" id="KW-1185">Reference proteome</keyword>
<proteinExistence type="predicted"/>
<accession>A0A853AER7</accession>
<dbReference type="RefSeq" id="WP_179719202.1">
    <property type="nucleotide sequence ID" value="NZ_BAABFH010000001.1"/>
</dbReference>
<feature type="compositionally biased region" description="Low complexity" evidence="1">
    <location>
        <begin position="146"/>
        <end position="163"/>
    </location>
</feature>
<dbReference type="Gene3D" id="3.20.80.10">
    <property type="entry name" value="Regulatory factor, effector binding domain"/>
    <property type="match status" value="1"/>
</dbReference>
<dbReference type="EMBL" id="JACCFJ010000001">
    <property type="protein sequence ID" value="NYI83014.1"/>
    <property type="molecule type" value="Genomic_DNA"/>
</dbReference>
<evidence type="ECO:0000313" key="3">
    <source>
        <dbReference type="Proteomes" id="UP000587002"/>
    </source>
</evidence>
<dbReference type="AlphaFoldDB" id="A0A853AER7"/>
<dbReference type="SUPFAM" id="SSF55136">
    <property type="entry name" value="Probable bacterial effector-binding domain"/>
    <property type="match status" value="1"/>
</dbReference>
<reference evidence="2 3" key="1">
    <citation type="submission" date="2020-07" db="EMBL/GenBank/DDBJ databases">
        <title>Sequencing the genomes of 1000 actinobacteria strains.</title>
        <authorList>
            <person name="Klenk H.-P."/>
        </authorList>
    </citation>
    <scope>NUCLEOTIDE SEQUENCE [LARGE SCALE GENOMIC DNA]</scope>
    <source>
        <strain evidence="2 3">DSM 44065</strain>
    </source>
</reference>
<feature type="region of interest" description="Disordered" evidence="1">
    <location>
        <begin position="137"/>
        <end position="231"/>
    </location>
</feature>
<sequence length="231" mass="24519">MRSAELSGTARTTAPQSIGPAVQGLYAELCAALERAGVTPVGPATASDEGDHDSDDVVVHAGLPVSVDPDPAFESAVVDLPAVERAATIVHRGSTDDCLPAHQALAQWREAAGHQPTGNEREVTLAGLDGTVTEIQSPIRTSWRPAWSPRCASSSRRSALSTSKGGCRQSAQERTTPMVDPESPTGDDTNPRARRGSGQYFVLPSEMADELRRLEAKAQERDSRLPAKDED</sequence>
<feature type="compositionally biased region" description="Basic and acidic residues" evidence="1">
    <location>
        <begin position="209"/>
        <end position="231"/>
    </location>
</feature>
<gene>
    <name evidence="2" type="ORF">HNR68_001644</name>
</gene>
<name>A0A853AER7_9PSEU</name>
<organism evidence="2 3">
    <name type="scientific">Saccharopolyspora hordei</name>
    <dbReference type="NCBI Taxonomy" id="1838"/>
    <lineage>
        <taxon>Bacteria</taxon>
        <taxon>Bacillati</taxon>
        <taxon>Actinomycetota</taxon>
        <taxon>Actinomycetes</taxon>
        <taxon>Pseudonocardiales</taxon>
        <taxon>Pseudonocardiaceae</taxon>
        <taxon>Saccharopolyspora</taxon>
    </lineage>
</organism>
<dbReference type="Proteomes" id="UP000587002">
    <property type="component" value="Unassembled WGS sequence"/>
</dbReference>
<comment type="caution">
    <text evidence="2">The sequence shown here is derived from an EMBL/GenBank/DDBJ whole genome shotgun (WGS) entry which is preliminary data.</text>
</comment>
<evidence type="ECO:0000256" key="1">
    <source>
        <dbReference type="SAM" id="MobiDB-lite"/>
    </source>
</evidence>
<evidence type="ECO:0000313" key="2">
    <source>
        <dbReference type="EMBL" id="NYI83014.1"/>
    </source>
</evidence>
<protein>
    <submittedName>
        <fullName evidence="2">Effector-binding domain-containing protein</fullName>
    </submittedName>
</protein>